<dbReference type="PROSITE" id="PS51272">
    <property type="entry name" value="SLH"/>
    <property type="match status" value="3"/>
</dbReference>
<dbReference type="InterPro" id="IPR001119">
    <property type="entry name" value="SLH_dom"/>
</dbReference>
<dbReference type="PANTHER" id="PTHR43308:SF5">
    <property type="entry name" value="S-LAYER PROTEIN _ PEPTIDOGLYCAN ENDO-BETA-N-ACETYLGLUCOSAMINIDASE"/>
    <property type="match status" value="1"/>
</dbReference>
<evidence type="ECO:0000313" key="5">
    <source>
        <dbReference type="Proteomes" id="UP001597214"/>
    </source>
</evidence>
<dbReference type="Pfam" id="PF00395">
    <property type="entry name" value="SLH"/>
    <property type="match status" value="2"/>
</dbReference>
<dbReference type="EMBL" id="JBHUEM010000011">
    <property type="protein sequence ID" value="MFD1736826.1"/>
    <property type="molecule type" value="Genomic_DNA"/>
</dbReference>
<dbReference type="PANTHER" id="PTHR43308">
    <property type="entry name" value="OUTER MEMBRANE PROTEIN ALPHA-RELATED"/>
    <property type="match status" value="1"/>
</dbReference>
<feature type="domain" description="SLH" evidence="3">
    <location>
        <begin position="30"/>
        <end position="97"/>
    </location>
</feature>
<protein>
    <submittedName>
        <fullName evidence="4">S-layer homology domain-containing protein</fullName>
    </submittedName>
</protein>
<feature type="domain" description="SLH" evidence="3">
    <location>
        <begin position="155"/>
        <end position="217"/>
    </location>
</feature>
<reference evidence="5" key="1">
    <citation type="journal article" date="2019" name="Int. J. Syst. Evol. Microbiol.">
        <title>The Global Catalogue of Microorganisms (GCM) 10K type strain sequencing project: providing services to taxonomists for standard genome sequencing and annotation.</title>
        <authorList>
            <consortium name="The Broad Institute Genomics Platform"/>
            <consortium name="The Broad Institute Genome Sequencing Center for Infectious Disease"/>
            <person name="Wu L."/>
            <person name="Ma J."/>
        </authorList>
    </citation>
    <scope>NUCLEOTIDE SEQUENCE [LARGE SCALE GENOMIC DNA]</scope>
    <source>
        <strain evidence="5">CCUG 49339</strain>
    </source>
</reference>
<evidence type="ECO:0000313" key="4">
    <source>
        <dbReference type="EMBL" id="MFD1736826.1"/>
    </source>
</evidence>
<gene>
    <name evidence="4" type="ORF">ACFSCX_09625</name>
</gene>
<dbReference type="RefSeq" id="WP_377927999.1">
    <property type="nucleotide sequence ID" value="NZ_JBHUEM010000011.1"/>
</dbReference>
<comment type="caution">
    <text evidence="4">The sequence shown here is derived from an EMBL/GenBank/DDBJ whole genome shotgun (WGS) entry which is preliminary data.</text>
</comment>
<evidence type="ECO:0000256" key="2">
    <source>
        <dbReference type="SAM" id="SignalP"/>
    </source>
</evidence>
<evidence type="ECO:0000256" key="1">
    <source>
        <dbReference type="ARBA" id="ARBA00022729"/>
    </source>
</evidence>
<accession>A0ABW4LQR4</accession>
<name>A0ABW4LQR4_9BACI</name>
<evidence type="ECO:0000259" key="3">
    <source>
        <dbReference type="PROSITE" id="PS51272"/>
    </source>
</evidence>
<feature type="chain" id="PRO_5046715371" evidence="2">
    <location>
        <begin position="25"/>
        <end position="354"/>
    </location>
</feature>
<dbReference type="Proteomes" id="UP001597214">
    <property type="component" value="Unassembled WGS sequence"/>
</dbReference>
<feature type="signal peptide" evidence="2">
    <location>
        <begin position="1"/>
        <end position="24"/>
    </location>
</feature>
<keyword evidence="5" id="KW-1185">Reference proteome</keyword>
<organism evidence="4 5">
    <name type="scientific">Bacillus salitolerans</name>
    <dbReference type="NCBI Taxonomy" id="1437434"/>
    <lineage>
        <taxon>Bacteria</taxon>
        <taxon>Bacillati</taxon>
        <taxon>Bacillota</taxon>
        <taxon>Bacilli</taxon>
        <taxon>Bacillales</taxon>
        <taxon>Bacillaceae</taxon>
        <taxon>Bacillus</taxon>
    </lineage>
</organism>
<sequence length="354" mass="39894">MNFKKWITAMTTAALLTVPFSAQAEQVRSYESYIPVDIDENWAYDQLDNFLNADVITGYPVEDGYVELRPDATITRAQFIKILVNALQLTSNQSGKSFTDVKADDWYAEYVQIGSSLGIISGSNGKFMPDQKITREQLTAFIIRAFENTIEFNGTPKAFTDVPNGYWAKDTIDKASSLGIVNGYDTLFKPRNHATRAQAMVMIQRALDLETNHLPSEQALHDVVKSFVQEENRLFEASDFTGLQAHYSLNTLGYYRALASYGLEEYEVMIEEGVGFTISIEDTFGVSVLSATDRYATVEVTDLIYYFTISEGDMTYENTMTLDGVYHLQKQANGNWKIYNYAPAFDNAEVIDVQ</sequence>
<feature type="domain" description="SLH" evidence="3">
    <location>
        <begin position="98"/>
        <end position="154"/>
    </location>
</feature>
<dbReference type="InterPro" id="IPR051465">
    <property type="entry name" value="Cell_Envelope_Struct_Comp"/>
</dbReference>
<keyword evidence="1 2" id="KW-0732">Signal</keyword>
<proteinExistence type="predicted"/>